<dbReference type="PANTHER" id="PTHR46564">
    <property type="entry name" value="TRANSPOSASE"/>
    <property type="match status" value="1"/>
</dbReference>
<proteinExistence type="predicted"/>
<sequence length="273" mass="31599">MQEFIFFDFEGVKVSESTISRHLLGMLYTMKQTRIEPATCNNDINKVKRQAFVQKLLAHQQQNDYIVYYDESNFNLYCKRSRGRSKKGTRATVVLPPSKGPNLQVQCAVYPADGLLCYRLERGSIRMDVNASYVEEIYQAVKNCSTWQNHYQGRNIVIVLDNAPAHSQAELRCIPHDDMHLLRLGPYSPMLNPIEGCFSVLKAAIKRFLALRTDHMFDRRDFRTYLDARMNLLEEAAINSMGCISQHIVIREALFCQRNMEKALRLEDMQYGV</sequence>
<evidence type="ECO:0000259" key="1">
    <source>
        <dbReference type="Pfam" id="PF13358"/>
    </source>
</evidence>
<evidence type="ECO:0000313" key="2">
    <source>
        <dbReference type="EMBL" id="KAF0723709.1"/>
    </source>
</evidence>
<dbReference type="InterPro" id="IPR036397">
    <property type="entry name" value="RNaseH_sf"/>
</dbReference>
<dbReference type="VEuPathDB" id="FungiDB:AeMF1_013717"/>
<name>A0A6G0WA21_9STRA</name>
<reference evidence="2 3" key="1">
    <citation type="submission" date="2019-07" db="EMBL/GenBank/DDBJ databases">
        <title>Genomics analysis of Aphanomyces spp. identifies a new class of oomycete effector associated with host adaptation.</title>
        <authorList>
            <person name="Gaulin E."/>
        </authorList>
    </citation>
    <scope>NUCLEOTIDE SEQUENCE [LARGE SCALE GENOMIC DNA]</scope>
    <source>
        <strain evidence="2 3">ATCC 201684</strain>
    </source>
</reference>
<dbReference type="Gene3D" id="3.30.420.10">
    <property type="entry name" value="Ribonuclease H-like superfamily/Ribonuclease H"/>
    <property type="match status" value="1"/>
</dbReference>
<dbReference type="EMBL" id="VJMJ01000297">
    <property type="protein sequence ID" value="KAF0723709.1"/>
    <property type="molecule type" value="Genomic_DNA"/>
</dbReference>
<dbReference type="PANTHER" id="PTHR46564:SF1">
    <property type="entry name" value="TRANSPOSASE"/>
    <property type="match status" value="1"/>
</dbReference>
<dbReference type="Proteomes" id="UP000481153">
    <property type="component" value="Unassembled WGS sequence"/>
</dbReference>
<dbReference type="InterPro" id="IPR038717">
    <property type="entry name" value="Tc1-like_DDE_dom"/>
</dbReference>
<comment type="caution">
    <text evidence="2">The sequence shown here is derived from an EMBL/GenBank/DDBJ whole genome shotgun (WGS) entry which is preliminary data.</text>
</comment>
<gene>
    <name evidence="2" type="ORF">Ae201684_017484</name>
</gene>
<keyword evidence="3" id="KW-1185">Reference proteome</keyword>
<feature type="domain" description="Tc1-like transposase DDE" evidence="1">
    <location>
        <begin position="66"/>
        <end position="207"/>
    </location>
</feature>
<protein>
    <recommendedName>
        <fullName evidence="1">Tc1-like transposase DDE domain-containing protein</fullName>
    </recommendedName>
</protein>
<dbReference type="GO" id="GO:0003676">
    <property type="term" value="F:nucleic acid binding"/>
    <property type="evidence" value="ECO:0007669"/>
    <property type="project" value="InterPro"/>
</dbReference>
<organism evidence="2 3">
    <name type="scientific">Aphanomyces euteiches</name>
    <dbReference type="NCBI Taxonomy" id="100861"/>
    <lineage>
        <taxon>Eukaryota</taxon>
        <taxon>Sar</taxon>
        <taxon>Stramenopiles</taxon>
        <taxon>Oomycota</taxon>
        <taxon>Saprolegniomycetes</taxon>
        <taxon>Saprolegniales</taxon>
        <taxon>Verrucalvaceae</taxon>
        <taxon>Aphanomyces</taxon>
    </lineage>
</organism>
<dbReference type="AlphaFoldDB" id="A0A6G0WA21"/>
<accession>A0A6G0WA21</accession>
<dbReference type="Pfam" id="PF13358">
    <property type="entry name" value="DDE_3"/>
    <property type="match status" value="1"/>
</dbReference>
<evidence type="ECO:0000313" key="3">
    <source>
        <dbReference type="Proteomes" id="UP000481153"/>
    </source>
</evidence>